<dbReference type="Gene3D" id="2.30.29.30">
    <property type="entry name" value="Pleckstrin-homology domain (PH domain)/Phosphotyrosine-binding domain (PTB)"/>
    <property type="match status" value="1"/>
</dbReference>
<dbReference type="Proteomes" id="UP000813463">
    <property type="component" value="Chromosome 2"/>
</dbReference>
<proteinExistence type="inferred from homology"/>
<dbReference type="KEGG" id="soe:110781980"/>
<dbReference type="InterPro" id="IPR011993">
    <property type="entry name" value="PH-like_dom_sf"/>
</dbReference>
<protein>
    <submittedName>
        <fullName evidence="4">GEM-like protein 4</fullName>
    </submittedName>
</protein>
<dbReference type="AlphaFoldDB" id="A0A9R0I323"/>
<dbReference type="Pfam" id="PF02893">
    <property type="entry name" value="GRAM"/>
    <property type="match status" value="1"/>
</dbReference>
<dbReference type="InterPro" id="IPR004182">
    <property type="entry name" value="GRAM"/>
</dbReference>
<reference evidence="3" key="1">
    <citation type="journal article" date="2021" name="Nat. Commun.">
        <title>Genomic analyses provide insights into spinach domestication and the genetic basis of agronomic traits.</title>
        <authorList>
            <person name="Cai X."/>
            <person name="Sun X."/>
            <person name="Xu C."/>
            <person name="Sun H."/>
            <person name="Wang X."/>
            <person name="Ge C."/>
            <person name="Zhang Z."/>
            <person name="Wang Q."/>
            <person name="Fei Z."/>
            <person name="Jiao C."/>
            <person name="Wang Q."/>
        </authorList>
    </citation>
    <scope>NUCLEOTIDE SEQUENCE [LARGE SCALE GENOMIC DNA]</scope>
    <source>
        <strain evidence="3">cv. Varoflay</strain>
    </source>
</reference>
<dbReference type="InterPro" id="IPR037848">
    <property type="entry name" value="GEM-like"/>
</dbReference>
<name>A0A9R0I323_SPIOL</name>
<comment type="similarity">
    <text evidence="1">Belongs to the GEM family.</text>
</comment>
<evidence type="ECO:0000259" key="2">
    <source>
        <dbReference type="SMART" id="SM00568"/>
    </source>
</evidence>
<dbReference type="GeneID" id="110781980"/>
<evidence type="ECO:0000256" key="1">
    <source>
        <dbReference type="ARBA" id="ARBA00009414"/>
    </source>
</evidence>
<reference evidence="4" key="2">
    <citation type="submission" date="2025-08" db="UniProtKB">
        <authorList>
            <consortium name="RefSeq"/>
        </authorList>
    </citation>
    <scope>IDENTIFICATION</scope>
    <source>
        <tissue evidence="4">Leaf</tissue>
    </source>
</reference>
<accession>A0A9R0I323</accession>
<evidence type="ECO:0000313" key="3">
    <source>
        <dbReference type="Proteomes" id="UP000813463"/>
    </source>
</evidence>
<sequence length="215" mass="24239">MNVSEAFKSRSIKSMIGDHLLRNGLLRLSYDQTRKTSTVKLLPGLSPSKVDGSLIISKQRKVESVFTMMNKLVKGKLSFVGGVDKIFKGIFSVREGEKLLRASHCCLYTTAGPIPGRLFISTEKLAFCSDKPIAKISSATAGEPLRFHYKIVIPIRKIERSNQNESMKKPSQKYLEIVTTDEFEFWFTGFRSYNKTFKCLQQVCSLPKLNLLTSS</sequence>
<dbReference type="RefSeq" id="XP_021841716.1">
    <property type="nucleotide sequence ID" value="XM_021986024.2"/>
</dbReference>
<evidence type="ECO:0000313" key="4">
    <source>
        <dbReference type="RefSeq" id="XP_021841716.1"/>
    </source>
</evidence>
<organism evidence="3 4">
    <name type="scientific">Spinacia oleracea</name>
    <name type="common">Spinach</name>
    <dbReference type="NCBI Taxonomy" id="3562"/>
    <lineage>
        <taxon>Eukaryota</taxon>
        <taxon>Viridiplantae</taxon>
        <taxon>Streptophyta</taxon>
        <taxon>Embryophyta</taxon>
        <taxon>Tracheophyta</taxon>
        <taxon>Spermatophyta</taxon>
        <taxon>Magnoliopsida</taxon>
        <taxon>eudicotyledons</taxon>
        <taxon>Gunneridae</taxon>
        <taxon>Pentapetalae</taxon>
        <taxon>Caryophyllales</taxon>
        <taxon>Chenopodiaceae</taxon>
        <taxon>Chenopodioideae</taxon>
        <taxon>Anserineae</taxon>
        <taxon>Spinacia</taxon>
    </lineage>
</organism>
<feature type="domain" description="GRAM" evidence="2">
    <location>
        <begin position="85"/>
        <end position="165"/>
    </location>
</feature>
<dbReference type="OrthoDB" id="1736712at2759"/>
<gene>
    <name evidence="4" type="primary">LOC110781980</name>
</gene>
<dbReference type="PANTHER" id="PTHR31969">
    <property type="entry name" value="GEM-LIKE PROTEIN 2"/>
    <property type="match status" value="1"/>
</dbReference>
<keyword evidence="3" id="KW-1185">Reference proteome</keyword>
<dbReference type="SMART" id="SM00568">
    <property type="entry name" value="GRAM"/>
    <property type="match status" value="1"/>
</dbReference>